<dbReference type="Gene3D" id="3.60.21.10">
    <property type="match status" value="1"/>
</dbReference>
<evidence type="ECO:0000313" key="3">
    <source>
        <dbReference type="EMBL" id="MCV2220440.1"/>
    </source>
</evidence>
<comment type="caution">
    <text evidence="3">The sequence shown here is derived from an EMBL/GenBank/DDBJ whole genome shotgun (WGS) entry which is preliminary data.</text>
</comment>
<feature type="domain" description="Calcineurin-like phosphoesterase" evidence="2">
    <location>
        <begin position="67"/>
        <end position="269"/>
    </location>
</feature>
<dbReference type="Proteomes" id="UP001063475">
    <property type="component" value="Unassembled WGS sequence"/>
</dbReference>
<dbReference type="SUPFAM" id="SSF56300">
    <property type="entry name" value="Metallo-dependent phosphatases"/>
    <property type="match status" value="1"/>
</dbReference>
<evidence type="ECO:0000313" key="4">
    <source>
        <dbReference type="Proteomes" id="UP001063475"/>
    </source>
</evidence>
<reference evidence="3" key="1">
    <citation type="submission" date="2022-06" db="EMBL/GenBank/DDBJ databases">
        <title>De novo draft assembly of the Pseudomonas mercurotoleraris sp. nov., isolated from the plants rhizosphere.</title>
        <authorList>
            <person name="Robas M."/>
            <person name="Gonzalez D."/>
            <person name="Fernandez V.M."/>
            <person name="Luna L."/>
            <person name="Provanza A."/>
            <person name="Jimenez P.A."/>
        </authorList>
    </citation>
    <scope>NUCLEOTIDE SEQUENCE</scope>
    <source>
        <strain evidence="3">SAICEUPSM</strain>
    </source>
</reference>
<keyword evidence="1" id="KW-0732">Signal</keyword>
<feature type="chain" id="PRO_5046781656" evidence="1">
    <location>
        <begin position="27"/>
        <end position="330"/>
    </location>
</feature>
<evidence type="ECO:0000259" key="2">
    <source>
        <dbReference type="Pfam" id="PF00149"/>
    </source>
</evidence>
<dbReference type="RefSeq" id="WP_263469605.1">
    <property type="nucleotide sequence ID" value="NZ_JAMSHA010000001.1"/>
</dbReference>
<dbReference type="InterPro" id="IPR004843">
    <property type="entry name" value="Calcineurin-like_PHP"/>
</dbReference>
<name>A0ABT2XP11_9PSED</name>
<gene>
    <name evidence="3" type="ORF">ND528_02545</name>
</gene>
<dbReference type="PANTHER" id="PTHR43143:SF1">
    <property type="entry name" value="SERINE_THREONINE-PROTEIN PHOSPHATASE CPPED1"/>
    <property type="match status" value="1"/>
</dbReference>
<dbReference type="PANTHER" id="PTHR43143">
    <property type="entry name" value="METALLOPHOSPHOESTERASE, CALCINEURIN SUPERFAMILY"/>
    <property type="match status" value="1"/>
</dbReference>
<dbReference type="InterPro" id="IPR051918">
    <property type="entry name" value="STPP_CPPED1"/>
</dbReference>
<proteinExistence type="predicted"/>
<evidence type="ECO:0000256" key="1">
    <source>
        <dbReference type="SAM" id="SignalP"/>
    </source>
</evidence>
<accession>A0ABT2XP11</accession>
<dbReference type="Pfam" id="PF00149">
    <property type="entry name" value="Metallophos"/>
    <property type="match status" value="1"/>
</dbReference>
<feature type="signal peptide" evidence="1">
    <location>
        <begin position="1"/>
        <end position="26"/>
    </location>
</feature>
<keyword evidence="4" id="KW-1185">Reference proteome</keyword>
<dbReference type="InterPro" id="IPR029052">
    <property type="entry name" value="Metallo-depent_PP-like"/>
</dbReference>
<protein>
    <submittedName>
        <fullName evidence="3">Metallophosphoesterase</fullName>
    </submittedName>
</protein>
<dbReference type="EMBL" id="JAMSHA010000001">
    <property type="protein sequence ID" value="MCV2220440.1"/>
    <property type="molecule type" value="Genomic_DNA"/>
</dbReference>
<sequence>MKSMFKVRHVCALLWVFSLMPAVVLAEQNPNHMIFASDPQYPWTEKTDSGEAESESEKEARSRALIESQFSDIANFRKNFSISPEHIPIMINGDITAYGHGWQRSWLRPVLNKYFGGNVFYGLGNPDYEKNDCFSESCAAGSITDFEEHHRGKVGNLDLNISGSPINRLFSGSLAYSIDVGDVHLVQLHNEPTYSVWISHFLNPTTFDIRNSLDWLEKDLKAAREKGRIIILNMHKPSRWQGDDKQIKRFTKIIEDYNVTAVFAGHLHTRAGRYWWTENFGSVPVYLSGSASQQTYLIASFSKDRKSLVISKVENNNWPSRVAVDTIPVK</sequence>
<organism evidence="3 4">
    <name type="scientific">Pseudomonas mercuritolerans</name>
    <dbReference type="NCBI Taxonomy" id="2951809"/>
    <lineage>
        <taxon>Bacteria</taxon>
        <taxon>Pseudomonadati</taxon>
        <taxon>Pseudomonadota</taxon>
        <taxon>Gammaproteobacteria</taxon>
        <taxon>Pseudomonadales</taxon>
        <taxon>Pseudomonadaceae</taxon>
        <taxon>Pseudomonas</taxon>
    </lineage>
</organism>